<gene>
    <name evidence="3" type="ORF">ENO10_03605</name>
</gene>
<dbReference type="Proteomes" id="UP000885753">
    <property type="component" value="Unassembled WGS sequence"/>
</dbReference>
<organism evidence="3">
    <name type="scientific">Salinimicrobium catena</name>
    <dbReference type="NCBI Taxonomy" id="390640"/>
    <lineage>
        <taxon>Bacteria</taxon>
        <taxon>Pseudomonadati</taxon>
        <taxon>Bacteroidota</taxon>
        <taxon>Flavobacteriia</taxon>
        <taxon>Flavobacteriales</taxon>
        <taxon>Flavobacteriaceae</taxon>
        <taxon>Salinimicrobium</taxon>
    </lineage>
</organism>
<evidence type="ECO:0000256" key="1">
    <source>
        <dbReference type="PROSITE-ProRule" id="PRU00169"/>
    </source>
</evidence>
<evidence type="ECO:0000313" key="3">
    <source>
        <dbReference type="EMBL" id="HER40285.1"/>
    </source>
</evidence>
<dbReference type="Gene3D" id="3.40.50.2300">
    <property type="match status" value="1"/>
</dbReference>
<feature type="modified residue" description="4-aspartylphosphate" evidence="1">
    <location>
        <position position="63"/>
    </location>
</feature>
<protein>
    <submittedName>
        <fullName evidence="3">Response regulator</fullName>
    </submittedName>
</protein>
<proteinExistence type="predicted"/>
<dbReference type="InterPro" id="IPR011006">
    <property type="entry name" value="CheY-like_superfamily"/>
</dbReference>
<sequence length="135" mass="15767">MKNYFQFLIVDDDNTNNLICKFTIKRFDKDAVIITYNKPEDALEFLKSDKFTSSNSITILFLDVNMPTMTGFDFLRTFGNIPEEIQNKVKIFMLTSSIEDYSSQAVVFPRIKGFFAKPLKLTYLEQIFAEMEKIK</sequence>
<accession>A0A7C2M3X7</accession>
<dbReference type="GO" id="GO:0000160">
    <property type="term" value="P:phosphorelay signal transduction system"/>
    <property type="evidence" value="ECO:0007669"/>
    <property type="project" value="InterPro"/>
</dbReference>
<reference evidence="3" key="1">
    <citation type="journal article" date="2020" name="mSystems">
        <title>Genome- and Community-Level Interaction Insights into Carbon Utilization and Element Cycling Functions of Hydrothermarchaeota in Hydrothermal Sediment.</title>
        <authorList>
            <person name="Zhou Z."/>
            <person name="Liu Y."/>
            <person name="Xu W."/>
            <person name="Pan J."/>
            <person name="Luo Z.H."/>
            <person name="Li M."/>
        </authorList>
    </citation>
    <scope>NUCLEOTIDE SEQUENCE [LARGE SCALE GENOMIC DNA]</scope>
    <source>
        <strain evidence="3">SpSt-1235</strain>
    </source>
</reference>
<dbReference type="EMBL" id="DSEE01000265">
    <property type="protein sequence ID" value="HER40285.1"/>
    <property type="molecule type" value="Genomic_DNA"/>
</dbReference>
<dbReference type="SUPFAM" id="SSF52172">
    <property type="entry name" value="CheY-like"/>
    <property type="match status" value="1"/>
</dbReference>
<dbReference type="PROSITE" id="PS50110">
    <property type="entry name" value="RESPONSE_REGULATORY"/>
    <property type="match status" value="1"/>
</dbReference>
<comment type="caution">
    <text evidence="3">The sequence shown here is derived from an EMBL/GenBank/DDBJ whole genome shotgun (WGS) entry which is preliminary data.</text>
</comment>
<name>A0A7C2M3X7_9FLAO</name>
<dbReference type="Pfam" id="PF00072">
    <property type="entry name" value="Response_reg"/>
    <property type="match status" value="1"/>
</dbReference>
<dbReference type="AlphaFoldDB" id="A0A7C2M3X7"/>
<keyword evidence="1" id="KW-0597">Phosphoprotein</keyword>
<evidence type="ECO:0000259" key="2">
    <source>
        <dbReference type="PROSITE" id="PS50110"/>
    </source>
</evidence>
<dbReference type="SMART" id="SM00448">
    <property type="entry name" value="REC"/>
    <property type="match status" value="1"/>
</dbReference>
<dbReference type="InterPro" id="IPR001789">
    <property type="entry name" value="Sig_transdc_resp-reg_receiver"/>
</dbReference>
<feature type="domain" description="Response regulatory" evidence="2">
    <location>
        <begin position="6"/>
        <end position="132"/>
    </location>
</feature>